<dbReference type="AlphaFoldDB" id="A0A918MYB3"/>
<evidence type="ECO:0000313" key="6">
    <source>
        <dbReference type="EMBL" id="GGW87659.1"/>
    </source>
</evidence>
<feature type="transmembrane region" description="Helical" evidence="5">
    <location>
        <begin position="33"/>
        <end position="51"/>
    </location>
</feature>
<comment type="subcellular location">
    <subcellularLocation>
        <location evidence="5">Cell membrane</location>
        <topology evidence="5">Single-pass membrane protein</topology>
    </subcellularLocation>
</comment>
<evidence type="ECO:0000256" key="5">
    <source>
        <dbReference type="HAMAP-Rule" id="MF_01361"/>
    </source>
</evidence>
<dbReference type="InterPro" id="IPR009760">
    <property type="entry name" value="DUF1328"/>
</dbReference>
<organism evidence="6 7">
    <name type="scientific">Alteromonas halophila</name>
    <dbReference type="NCBI Taxonomy" id="516698"/>
    <lineage>
        <taxon>Bacteria</taxon>
        <taxon>Pseudomonadati</taxon>
        <taxon>Pseudomonadota</taxon>
        <taxon>Gammaproteobacteria</taxon>
        <taxon>Alteromonadales</taxon>
        <taxon>Alteromonadaceae</taxon>
        <taxon>Alteromonas/Salinimonas group</taxon>
        <taxon>Alteromonas</taxon>
    </lineage>
</organism>
<accession>A0A918MYB3</accession>
<proteinExistence type="inferred from homology"/>
<dbReference type="GO" id="GO:0005886">
    <property type="term" value="C:plasma membrane"/>
    <property type="evidence" value="ECO:0007669"/>
    <property type="project" value="UniProtKB-SubCell"/>
</dbReference>
<dbReference type="Proteomes" id="UP000631300">
    <property type="component" value="Unassembled WGS sequence"/>
</dbReference>
<evidence type="ECO:0000256" key="2">
    <source>
        <dbReference type="ARBA" id="ARBA00022692"/>
    </source>
</evidence>
<dbReference type="Pfam" id="PF07043">
    <property type="entry name" value="DUF1328"/>
    <property type="match status" value="1"/>
</dbReference>
<dbReference type="EMBL" id="BMXP01000005">
    <property type="protein sequence ID" value="GGW87659.1"/>
    <property type="molecule type" value="Genomic_DNA"/>
</dbReference>
<reference evidence="6" key="1">
    <citation type="journal article" date="2014" name="Int. J. Syst. Evol. Microbiol.">
        <title>Complete genome sequence of Corynebacterium casei LMG S-19264T (=DSM 44701T), isolated from a smear-ripened cheese.</title>
        <authorList>
            <consortium name="US DOE Joint Genome Institute (JGI-PGF)"/>
            <person name="Walter F."/>
            <person name="Albersmeier A."/>
            <person name="Kalinowski J."/>
            <person name="Ruckert C."/>
        </authorList>
    </citation>
    <scope>NUCLEOTIDE SEQUENCE</scope>
    <source>
        <strain evidence="6">KCTC 22164</strain>
    </source>
</reference>
<evidence type="ECO:0000256" key="4">
    <source>
        <dbReference type="ARBA" id="ARBA00023136"/>
    </source>
</evidence>
<comment type="similarity">
    <text evidence="5">Belongs to the UPF0391 family.</text>
</comment>
<evidence type="ECO:0000256" key="1">
    <source>
        <dbReference type="ARBA" id="ARBA00022475"/>
    </source>
</evidence>
<evidence type="ECO:0000313" key="7">
    <source>
        <dbReference type="Proteomes" id="UP000631300"/>
    </source>
</evidence>
<dbReference type="HAMAP" id="MF_01361">
    <property type="entry name" value="UPF0391"/>
    <property type="match status" value="1"/>
</dbReference>
<keyword evidence="4 5" id="KW-0472">Membrane</keyword>
<keyword evidence="2 5" id="KW-0812">Transmembrane</keyword>
<keyword evidence="3 5" id="KW-1133">Transmembrane helix</keyword>
<name>A0A918MYB3_9ALTE</name>
<dbReference type="PIRSF" id="PIRSF036466">
    <property type="entry name" value="UCP036466"/>
    <property type="match status" value="1"/>
</dbReference>
<keyword evidence="1 5" id="KW-1003">Cell membrane</keyword>
<keyword evidence="7" id="KW-1185">Reference proteome</keyword>
<gene>
    <name evidence="6" type="ORF">GCM10007391_21720</name>
</gene>
<reference evidence="6" key="2">
    <citation type="submission" date="2020-09" db="EMBL/GenBank/DDBJ databases">
        <authorList>
            <person name="Sun Q."/>
            <person name="Kim S."/>
        </authorList>
    </citation>
    <scope>NUCLEOTIDE SEQUENCE</scope>
    <source>
        <strain evidence="6">KCTC 22164</strain>
    </source>
</reference>
<protein>
    <recommendedName>
        <fullName evidence="5">UPF0391 membrane protein GCM10007391_21720</fullName>
    </recommendedName>
</protein>
<sequence length="57" mass="6130">MLVWSLIFFAIAIIAALFGFGGAASTATSIAQFIFYIFAILLALSLVASFIQSARRK</sequence>
<comment type="caution">
    <text evidence="6">The sequence shown here is derived from an EMBL/GenBank/DDBJ whole genome shotgun (WGS) entry which is preliminary data.</text>
</comment>
<evidence type="ECO:0000256" key="3">
    <source>
        <dbReference type="ARBA" id="ARBA00022989"/>
    </source>
</evidence>
<dbReference type="RefSeq" id="WP_189406377.1">
    <property type="nucleotide sequence ID" value="NZ_BMXP01000005.1"/>
</dbReference>